<evidence type="ECO:0000313" key="12">
    <source>
        <dbReference type="EMBL" id="CAD9718288.1"/>
    </source>
</evidence>
<comment type="catalytic activity">
    <reaction evidence="9 10">
        <text>a CDP-1,2-diacyl-sn-glycerol + sn-glycerol 3-phosphate = a 1,2-diacyl-sn-glycero-3-phospho-(1'-sn-glycero-3'-phosphate) + CMP + H(+)</text>
        <dbReference type="Rhea" id="RHEA:12593"/>
        <dbReference type="ChEBI" id="CHEBI:15378"/>
        <dbReference type="ChEBI" id="CHEBI:57597"/>
        <dbReference type="ChEBI" id="CHEBI:58332"/>
        <dbReference type="ChEBI" id="CHEBI:60110"/>
        <dbReference type="ChEBI" id="CHEBI:60377"/>
        <dbReference type="EC" id="2.7.8.5"/>
    </reaction>
</comment>
<dbReference type="GO" id="GO:0005739">
    <property type="term" value="C:mitochondrion"/>
    <property type="evidence" value="ECO:0007669"/>
    <property type="project" value="UniProtKB-SubCell"/>
</dbReference>
<dbReference type="PROSITE" id="PS50035">
    <property type="entry name" value="PLD"/>
    <property type="match status" value="1"/>
</dbReference>
<dbReference type="InterPro" id="IPR001736">
    <property type="entry name" value="PLipase_D/transphosphatidylase"/>
</dbReference>
<evidence type="ECO:0000256" key="3">
    <source>
        <dbReference type="ARBA" id="ARBA00022516"/>
    </source>
</evidence>
<dbReference type="PANTHER" id="PTHR12586:SF1">
    <property type="entry name" value="CDP-DIACYLGLYCEROL--GLYCEROL-3-PHOSPHATE 3-PHOSPHATIDYLTRANSFERASE, MITOCHONDRIAL"/>
    <property type="match status" value="1"/>
</dbReference>
<dbReference type="InterPro" id="IPR016270">
    <property type="entry name" value="PGS1"/>
</dbReference>
<dbReference type="UniPathway" id="UPA00084">
    <property type="reaction ID" value="UER00503"/>
</dbReference>
<dbReference type="STRING" id="1764295.A0A5B8MHJ6"/>
<evidence type="ECO:0000313" key="13">
    <source>
        <dbReference type="EMBL" id="QDZ19946.1"/>
    </source>
</evidence>
<dbReference type="OrthoDB" id="10250191at2759"/>
<keyword evidence="10" id="KW-0496">Mitochondrion</keyword>
<dbReference type="Gene3D" id="3.30.870.10">
    <property type="entry name" value="Endonuclease Chain A"/>
    <property type="match status" value="2"/>
</dbReference>
<evidence type="ECO:0000256" key="9">
    <source>
        <dbReference type="ARBA" id="ARBA00048586"/>
    </source>
</evidence>
<sequence>MGSRAAAVVAAAPRVVCGRCFSSGPPDPTGVAAAARLARILSENAKPVRVKTSDIRVLRTPSEFHECLASGISSARDKVVVSTLYIGQTTEKERGLVELLAAAKRRGTRVSLLLDALRARRSEGSKTIAKTLASSLLEPGGGEPPQVSLYHTPRLKGLLKSVVKPPYSEIMGVCHMKVYVFDDAVLMSGANLNERYFTNRQDRYVSFKSAELASRVCDIIDAVGKHSYQLDRSGGLEAPPSGFDPVSSPKAFSENLQMDLAKALEPVGDRKTDALDGLGDHALVFPLVQLGCINYRQDEKVMLSFLDALRSMGSAQGVPGTQNIVMSSGYLNVTKKLEKALLQADSSVQFVTASPRANGFYKSSNSSKALIPFVYQNLTNDLVRRMKASSGREINLHEYERPDWQYHAKGLWYFPTSGSNPVATFIGSPNYGYRSAEKDLEMQFAVVSACQDLGERLKGEAEALLEHSIQKSSLDDSEARLFVSLSSKLCRKWL</sequence>
<keyword evidence="10" id="KW-0547">Nucleotide-binding</keyword>
<evidence type="ECO:0000256" key="10">
    <source>
        <dbReference type="RuleBase" id="RU365024"/>
    </source>
</evidence>
<comment type="similarity">
    <text evidence="2 10">Belongs to the CDP-alcohol phosphatidyltransferase class-II family.</text>
</comment>
<dbReference type="GO" id="GO:0008444">
    <property type="term" value="F:CDP-diacylglycerol-glycerol-3-phosphate 3-phosphatidyltransferase activity"/>
    <property type="evidence" value="ECO:0007669"/>
    <property type="project" value="UniProtKB-EC"/>
</dbReference>
<dbReference type="GO" id="GO:0005524">
    <property type="term" value="F:ATP binding"/>
    <property type="evidence" value="ECO:0007669"/>
    <property type="project" value="UniProtKB-KW"/>
</dbReference>
<evidence type="ECO:0000256" key="2">
    <source>
        <dbReference type="ARBA" id="ARBA00010682"/>
    </source>
</evidence>
<dbReference type="EMBL" id="HBHL01010773">
    <property type="protein sequence ID" value="CAD9718288.1"/>
    <property type="molecule type" value="Transcribed_RNA"/>
</dbReference>
<dbReference type="EC" id="2.7.8.5" evidence="10"/>
<dbReference type="CDD" id="cd09137">
    <property type="entry name" value="PLDc_PGS1_euk_2"/>
    <property type="match status" value="1"/>
</dbReference>
<dbReference type="InterPro" id="IPR025202">
    <property type="entry name" value="PLD-like_dom"/>
</dbReference>
<keyword evidence="3 10" id="KW-0444">Lipid biosynthesis</keyword>
<dbReference type="AlphaFoldDB" id="A0A5B8MHJ6"/>
<evidence type="ECO:0000256" key="1">
    <source>
        <dbReference type="ARBA" id="ARBA00005042"/>
    </source>
</evidence>
<evidence type="ECO:0000256" key="4">
    <source>
        <dbReference type="ARBA" id="ARBA00022679"/>
    </source>
</evidence>
<reference evidence="12" key="2">
    <citation type="submission" date="2021-01" db="EMBL/GenBank/DDBJ databases">
        <authorList>
            <person name="Corre E."/>
            <person name="Pelletier E."/>
            <person name="Niang G."/>
            <person name="Scheremetjew M."/>
            <person name="Finn R."/>
            <person name="Kale V."/>
            <person name="Holt S."/>
            <person name="Cochrane G."/>
            <person name="Meng A."/>
            <person name="Brown T."/>
            <person name="Cohen L."/>
        </authorList>
    </citation>
    <scope>NUCLEOTIDE SEQUENCE</scope>
    <source>
        <strain evidence="12">CCMP1205</strain>
    </source>
</reference>
<comment type="function">
    <text evidence="10">Functions in the biosynthesis of the anionic phospholipids phosphatidylglycerol and cardiolipin.</text>
</comment>
<evidence type="ECO:0000259" key="11">
    <source>
        <dbReference type="PROSITE" id="PS50035"/>
    </source>
</evidence>
<feature type="domain" description="PLD phosphodiesterase" evidence="11">
    <location>
        <begin position="170"/>
        <end position="196"/>
    </location>
</feature>
<evidence type="ECO:0000256" key="8">
    <source>
        <dbReference type="ARBA" id="ARBA00023264"/>
    </source>
</evidence>
<dbReference type="PANTHER" id="PTHR12586">
    <property type="entry name" value="CDP-DIACYLGLYCEROL--SERINE O-PHOSPHATIDYLTRANSFERASE"/>
    <property type="match status" value="1"/>
</dbReference>
<dbReference type="EMBL" id="CP031036">
    <property type="protein sequence ID" value="QDZ19946.1"/>
    <property type="molecule type" value="Genomic_DNA"/>
</dbReference>
<evidence type="ECO:0000256" key="7">
    <source>
        <dbReference type="ARBA" id="ARBA00023209"/>
    </source>
</evidence>
<keyword evidence="10" id="KW-0067">ATP-binding</keyword>
<dbReference type="PIRSF" id="PIRSF000850">
    <property type="entry name" value="Phospholipase_D_PSS"/>
    <property type="match status" value="1"/>
</dbReference>
<dbReference type="SUPFAM" id="SSF56024">
    <property type="entry name" value="Phospholipase D/nuclease"/>
    <property type="match status" value="1"/>
</dbReference>
<name>A0A5B8MHJ6_9CHLO</name>
<keyword evidence="5" id="KW-0677">Repeat</keyword>
<dbReference type="Proteomes" id="UP000316726">
    <property type="component" value="Chromosome 3"/>
</dbReference>
<keyword evidence="6 10" id="KW-0443">Lipid metabolism</keyword>
<dbReference type="CDD" id="cd09135">
    <property type="entry name" value="PLDc_PGS1_euk_1"/>
    <property type="match status" value="1"/>
</dbReference>
<organism evidence="13 14">
    <name type="scientific">Chloropicon primus</name>
    <dbReference type="NCBI Taxonomy" id="1764295"/>
    <lineage>
        <taxon>Eukaryota</taxon>
        <taxon>Viridiplantae</taxon>
        <taxon>Chlorophyta</taxon>
        <taxon>Chloropicophyceae</taxon>
        <taxon>Chloropicales</taxon>
        <taxon>Chloropicaceae</taxon>
        <taxon>Chloropicon</taxon>
    </lineage>
</organism>
<evidence type="ECO:0000256" key="5">
    <source>
        <dbReference type="ARBA" id="ARBA00022737"/>
    </source>
</evidence>
<evidence type="ECO:0000313" key="14">
    <source>
        <dbReference type="Proteomes" id="UP000316726"/>
    </source>
</evidence>
<keyword evidence="8 10" id="KW-1208">Phospholipid metabolism</keyword>
<keyword evidence="7 10" id="KW-0594">Phospholipid biosynthesis</keyword>
<proteinExistence type="inferred from homology"/>
<comment type="pathway">
    <text evidence="1 10">Phospholipid metabolism; phosphatidylglycerol biosynthesis; phosphatidylglycerol from CDP-diacylglycerol: step 1/2.</text>
</comment>
<keyword evidence="14" id="KW-1185">Reference proteome</keyword>
<comment type="subcellular location">
    <subcellularLocation>
        <location evidence="10">Mitochondrion</location>
    </subcellularLocation>
</comment>
<reference evidence="13 14" key="1">
    <citation type="submission" date="2018-07" db="EMBL/GenBank/DDBJ databases">
        <title>The complete nuclear genome of the prasinophyte Chloropicon primus (CCMP1205).</title>
        <authorList>
            <person name="Pombert J.-F."/>
            <person name="Otis C."/>
            <person name="Turmel M."/>
            <person name="Lemieux C."/>
        </authorList>
    </citation>
    <scope>NUCLEOTIDE SEQUENCE [LARGE SCALE GENOMIC DNA]</scope>
    <source>
        <strain evidence="13 14">CCMP1205</strain>
    </source>
</reference>
<protein>
    <recommendedName>
        <fullName evidence="10">CDP-diacylglycerol--glycerol-3-phosphate 3-phosphatidyltransferase</fullName>
        <ecNumber evidence="10">2.7.8.5</ecNumber>
    </recommendedName>
</protein>
<keyword evidence="4 10" id="KW-0808">Transferase</keyword>
<evidence type="ECO:0000256" key="6">
    <source>
        <dbReference type="ARBA" id="ARBA00023098"/>
    </source>
</evidence>
<dbReference type="Pfam" id="PF13091">
    <property type="entry name" value="PLDc_2"/>
    <property type="match status" value="1"/>
</dbReference>
<gene>
    <name evidence="13" type="ORF">A3770_03p24640</name>
    <name evidence="12" type="ORF">CPRI1469_LOCUS7153</name>
</gene>
<dbReference type="GO" id="GO:0032049">
    <property type="term" value="P:cardiolipin biosynthetic process"/>
    <property type="evidence" value="ECO:0007669"/>
    <property type="project" value="InterPro"/>
</dbReference>
<accession>A0A5B8MHJ6</accession>